<feature type="domain" description="Aromatic amino acid beta-eliminating lyase/threonine aldolase" evidence="6">
    <location>
        <begin position="4"/>
        <end position="286"/>
    </location>
</feature>
<evidence type="ECO:0000256" key="1">
    <source>
        <dbReference type="ARBA" id="ARBA00001933"/>
    </source>
</evidence>
<dbReference type="InterPro" id="IPR015422">
    <property type="entry name" value="PyrdxlP-dep_Trfase_small"/>
</dbReference>
<dbReference type="PANTHER" id="PTHR48097:SF9">
    <property type="entry name" value="L-THREONINE ALDOLASE"/>
    <property type="match status" value="1"/>
</dbReference>
<dbReference type="FunFam" id="3.40.640.10:FF:000030">
    <property type="entry name" value="Low-specificity L-threonine aldolase"/>
    <property type="match status" value="1"/>
</dbReference>
<dbReference type="PANTHER" id="PTHR48097">
    <property type="entry name" value="L-THREONINE ALDOLASE-RELATED"/>
    <property type="match status" value="1"/>
</dbReference>
<dbReference type="Gene3D" id="3.90.1150.10">
    <property type="entry name" value="Aspartate Aminotransferase, domain 1"/>
    <property type="match status" value="1"/>
</dbReference>
<dbReference type="Proteomes" id="UP001329915">
    <property type="component" value="Chromosome"/>
</dbReference>
<dbReference type="Gene3D" id="3.40.640.10">
    <property type="entry name" value="Type I PLP-dependent aspartate aminotransferase-like (Major domain)"/>
    <property type="match status" value="1"/>
</dbReference>
<dbReference type="PIRSF" id="PIRSF017617">
    <property type="entry name" value="Thr_aldolase"/>
    <property type="match status" value="1"/>
</dbReference>
<accession>A0AAU0USD4</accession>
<name>A0AAU0USD4_9FIRM</name>
<dbReference type="InterPro" id="IPR015424">
    <property type="entry name" value="PyrdxlP-dep_Trfase"/>
</dbReference>
<dbReference type="GO" id="GO:0006567">
    <property type="term" value="P:L-threonine catabolic process"/>
    <property type="evidence" value="ECO:0007669"/>
    <property type="project" value="TreeGrafter"/>
</dbReference>
<comment type="similarity">
    <text evidence="2">Belongs to the threonine aldolase family.</text>
</comment>
<dbReference type="GO" id="GO:0005829">
    <property type="term" value="C:cytosol"/>
    <property type="evidence" value="ECO:0007669"/>
    <property type="project" value="TreeGrafter"/>
</dbReference>
<evidence type="ECO:0000313" key="8">
    <source>
        <dbReference type="Proteomes" id="UP001329915"/>
    </source>
</evidence>
<feature type="modified residue" description="N6-(pyridoxal phosphate)lysine" evidence="5">
    <location>
        <position position="200"/>
    </location>
</feature>
<keyword evidence="3" id="KW-0663">Pyridoxal phosphate</keyword>
<dbReference type="NCBIfam" id="NF007825">
    <property type="entry name" value="PRK10534.1"/>
    <property type="match status" value="1"/>
</dbReference>
<comment type="cofactor">
    <cofactor evidence="1">
        <name>pyridoxal 5'-phosphate</name>
        <dbReference type="ChEBI" id="CHEBI:597326"/>
    </cofactor>
</comment>
<dbReference type="NCBIfam" id="NF041359">
    <property type="entry name" value="GntG_guanitoxin"/>
    <property type="match status" value="1"/>
</dbReference>
<dbReference type="GO" id="GO:0008732">
    <property type="term" value="F:L-allo-threonine aldolase activity"/>
    <property type="evidence" value="ECO:0007669"/>
    <property type="project" value="TreeGrafter"/>
</dbReference>
<dbReference type="InterPro" id="IPR023603">
    <property type="entry name" value="Low_specificity_L-TA-like"/>
</dbReference>
<dbReference type="InterPro" id="IPR001597">
    <property type="entry name" value="ArAA_b-elim_lyase/Thr_aldolase"/>
</dbReference>
<dbReference type="KEGG" id="dbc:MFMK1_003040"/>
<organism evidence="7 8">
    <name type="scientific">Metallumcola ferriviriculae</name>
    <dbReference type="NCBI Taxonomy" id="3039180"/>
    <lineage>
        <taxon>Bacteria</taxon>
        <taxon>Bacillati</taxon>
        <taxon>Bacillota</taxon>
        <taxon>Clostridia</taxon>
        <taxon>Neomoorellales</taxon>
        <taxon>Desulfitibacteraceae</taxon>
        <taxon>Metallumcola</taxon>
    </lineage>
</organism>
<evidence type="ECO:0000259" key="6">
    <source>
        <dbReference type="Pfam" id="PF01212"/>
    </source>
</evidence>
<evidence type="ECO:0000256" key="2">
    <source>
        <dbReference type="ARBA" id="ARBA00006966"/>
    </source>
</evidence>
<keyword evidence="8" id="KW-1185">Reference proteome</keyword>
<dbReference type="Pfam" id="PF01212">
    <property type="entry name" value="Beta_elim_lyase"/>
    <property type="match status" value="1"/>
</dbReference>
<dbReference type="EMBL" id="CP121694">
    <property type="protein sequence ID" value="WRO23191.1"/>
    <property type="molecule type" value="Genomic_DNA"/>
</dbReference>
<dbReference type="SUPFAM" id="SSF53383">
    <property type="entry name" value="PLP-dependent transferases"/>
    <property type="match status" value="1"/>
</dbReference>
<dbReference type="GO" id="GO:0006545">
    <property type="term" value="P:glycine biosynthetic process"/>
    <property type="evidence" value="ECO:0007669"/>
    <property type="project" value="TreeGrafter"/>
</dbReference>
<evidence type="ECO:0000256" key="3">
    <source>
        <dbReference type="ARBA" id="ARBA00022898"/>
    </source>
</evidence>
<dbReference type="AlphaFoldDB" id="A0AAU0USD4"/>
<proteinExistence type="inferred from homology"/>
<dbReference type="RefSeq" id="WP_366922575.1">
    <property type="nucleotide sequence ID" value="NZ_CP121694.1"/>
</dbReference>
<gene>
    <name evidence="7" type="primary">ltaE</name>
    <name evidence="7" type="ORF">MFMK1_003040</name>
</gene>
<evidence type="ECO:0000256" key="5">
    <source>
        <dbReference type="PIRSR" id="PIRSR017617-1"/>
    </source>
</evidence>
<protein>
    <submittedName>
        <fullName evidence="7">Low-specificity L-threonine aldolase</fullName>
        <ecNumber evidence="7">4.1.2.48</ecNumber>
    </submittedName>
</protein>
<evidence type="ECO:0000256" key="4">
    <source>
        <dbReference type="ARBA" id="ARBA00023239"/>
    </source>
</evidence>
<dbReference type="EC" id="4.1.2.48" evidence="7"/>
<dbReference type="CDD" id="cd06502">
    <property type="entry name" value="TA_like"/>
    <property type="match status" value="1"/>
</dbReference>
<sequence length="342" mass="36890">MLIDLRSDTVTKPSQEMRQAMADAVVGDDVYQEDPTVKELEQLAAGILGKESALFVPSGTMGNLVAILTHCKSGDEVFLDEESHIYFYEVGGMAALGGLIPRLISNKRGIYHPKSLEDAWRPANIHFPNPGLLCLENTHNRGGGAVVPVERMKEAVEWARKKGLPVHLDGARIFNAALALGVDASVIAEEVDSVQFCLSKGLGAPVGSILAGSEEWINRARKWRKMVGGGLRQSGVLAAAGLVALKGRNRLAEDHQRAKDMARAINDIAGLTVEIDKVLTNIFMVDIDYPGGDADDLVEQLAEAGVLVNAVTKKRLRFVTHWDIDDISAQRAVGIVAEVVGK</sequence>
<reference evidence="7 8" key="1">
    <citation type="submission" date="2023-04" db="EMBL/GenBank/DDBJ databases">
        <authorList>
            <person name="Hsu D."/>
        </authorList>
    </citation>
    <scope>NUCLEOTIDE SEQUENCE [LARGE SCALE GENOMIC DNA]</scope>
    <source>
        <strain evidence="7 8">MK1</strain>
    </source>
</reference>
<dbReference type="InterPro" id="IPR015421">
    <property type="entry name" value="PyrdxlP-dep_Trfase_major"/>
</dbReference>
<keyword evidence="4 7" id="KW-0456">Lyase</keyword>
<evidence type="ECO:0000313" key="7">
    <source>
        <dbReference type="EMBL" id="WRO23191.1"/>
    </source>
</evidence>